<proteinExistence type="predicted"/>
<keyword evidence="4" id="KW-1185">Reference proteome</keyword>
<feature type="region of interest" description="Disordered" evidence="1">
    <location>
        <begin position="924"/>
        <end position="963"/>
    </location>
</feature>
<gene>
    <name evidence="3" type="ORF">CYLTODRAFT_384282</name>
</gene>
<dbReference type="PANTHER" id="PTHR33096">
    <property type="entry name" value="CXC2 DOMAIN-CONTAINING PROTEIN"/>
    <property type="match status" value="1"/>
</dbReference>
<reference evidence="3 4" key="1">
    <citation type="journal article" date="2015" name="Fungal Genet. Biol.">
        <title>Evolution of novel wood decay mechanisms in Agaricales revealed by the genome sequences of Fistulina hepatica and Cylindrobasidium torrendii.</title>
        <authorList>
            <person name="Floudas D."/>
            <person name="Held B.W."/>
            <person name="Riley R."/>
            <person name="Nagy L.G."/>
            <person name="Koehler G."/>
            <person name="Ransdell A.S."/>
            <person name="Younus H."/>
            <person name="Chow J."/>
            <person name="Chiniquy J."/>
            <person name="Lipzen A."/>
            <person name="Tritt A."/>
            <person name="Sun H."/>
            <person name="Haridas S."/>
            <person name="LaButti K."/>
            <person name="Ohm R.A."/>
            <person name="Kues U."/>
            <person name="Blanchette R.A."/>
            <person name="Grigoriev I.V."/>
            <person name="Minto R.E."/>
            <person name="Hibbett D.S."/>
        </authorList>
    </citation>
    <scope>NUCLEOTIDE SEQUENCE [LARGE SCALE GENOMIC DNA]</scope>
    <source>
        <strain evidence="3 4">FP15055 ss-10</strain>
    </source>
</reference>
<name>A0A0D7ATX4_9AGAR</name>
<protein>
    <recommendedName>
        <fullName evidence="2">CxC2-like cysteine cluster KDZ transposase-associated domain-containing protein</fullName>
    </recommendedName>
</protein>
<dbReference type="InterPro" id="IPR041457">
    <property type="entry name" value="CxC2_KDZ-assoc"/>
</dbReference>
<sequence length="963" mass="109187">MRLDGRRALPAACTRCPPSRTGDASYKCHDCLNAGLSCKACFLEMHVYLPFHRCKVWNGSHFEPVSPKLLKRQIPVGHDDGSSCPMGVVHPNFNVLDRTGIYQVDILFCKCERSAPHRTQLLRAELFPSTARRPRTAATLRLLEAHDHMSSHGKISAYEHYTALEQMTDGWGIEIPKPKYKPFLRIIRKHGYILMMKRGGRGCKENGVETTLGGQLAIPCPACPREGVNIPLDWQTLGPDERRRYMLILMMDANFRLCNIRRSSTLDPGLGTGLAYLVADKPYHDHYSKYKVQTDISTCSGFKTLEMAEKKDATGLRSTGLGMVACARHEIIRPEGVGDLQKGERYCNMDYVAMSAAKGVNLDRFYSYDVSCQWCIHLMDRIKDLPPHLQPPPGVKLSYGVPKCHAKGHILVCQCCFSMGLQLGVGNTDGEGIERVWAGINHSAASTKESLPGHRHDTLDRRMATHNWEKVIRLGKHLHGSLNKAIDRYTQQLADHEDFTRQIPAQHTHLIQKWKDLAEDWEHGRSGDRKDTTPYWRERSYVREKDLILQLNEEDRRAARQAIHEVNVVSFLVLGLKIEQNQRTILLLLTSEDKEAAHVVDDVQSKRLTMKRMLQEFRSVQQIYMPFIPSFLAARAGERDGDIETEQLYLPSALPVPLRARCLDDAPAVEERMRETQCFSALEDIRGTQRAVHTVRSFKKANVRGTKRSGRSFDLIKRLSLKAKTGAQKYEASHRALKNLRGSGDWELILRELKPDDIRGLSSEVFTTDMAIDYDEEHLTAGEKRKRNGTGRGMKPAEVLVGSSSFMMSWIWTIDGALDSASDDEMNGLIRVEYLKSRARVERAREEMLMLRDERERTLVSLEYDAKAWEQQAGGWPGMTVELAEGVAAYCAKQAGGRRKLADHFRLMWMKEAPVQKIRVQDRIEVQQDDGSDSEREDDVSPANELRGPLAGLREVLTSHDEL</sequence>
<dbReference type="Pfam" id="PF18803">
    <property type="entry name" value="CxC2"/>
    <property type="match status" value="1"/>
</dbReference>
<dbReference type="STRING" id="1314674.A0A0D7ATX4"/>
<evidence type="ECO:0000313" key="3">
    <source>
        <dbReference type="EMBL" id="KIY61813.1"/>
    </source>
</evidence>
<dbReference type="PANTHER" id="PTHR33096:SF1">
    <property type="entry name" value="CXC1-LIKE CYSTEINE CLUSTER ASSOCIATED WITH KDZ TRANSPOSASES DOMAIN-CONTAINING PROTEIN"/>
    <property type="match status" value="1"/>
</dbReference>
<dbReference type="Pfam" id="PF18758">
    <property type="entry name" value="KDZ"/>
    <property type="match status" value="1"/>
</dbReference>
<feature type="compositionally biased region" description="Acidic residues" evidence="1">
    <location>
        <begin position="927"/>
        <end position="940"/>
    </location>
</feature>
<evidence type="ECO:0000259" key="2">
    <source>
        <dbReference type="Pfam" id="PF18803"/>
    </source>
</evidence>
<accession>A0A0D7ATX4</accession>
<dbReference type="InterPro" id="IPR040521">
    <property type="entry name" value="KDZ"/>
</dbReference>
<dbReference type="Proteomes" id="UP000054007">
    <property type="component" value="Unassembled WGS sequence"/>
</dbReference>
<organism evidence="3 4">
    <name type="scientific">Cylindrobasidium torrendii FP15055 ss-10</name>
    <dbReference type="NCBI Taxonomy" id="1314674"/>
    <lineage>
        <taxon>Eukaryota</taxon>
        <taxon>Fungi</taxon>
        <taxon>Dikarya</taxon>
        <taxon>Basidiomycota</taxon>
        <taxon>Agaricomycotina</taxon>
        <taxon>Agaricomycetes</taxon>
        <taxon>Agaricomycetidae</taxon>
        <taxon>Agaricales</taxon>
        <taxon>Marasmiineae</taxon>
        <taxon>Physalacriaceae</taxon>
        <taxon>Cylindrobasidium</taxon>
    </lineage>
</organism>
<evidence type="ECO:0000256" key="1">
    <source>
        <dbReference type="SAM" id="MobiDB-lite"/>
    </source>
</evidence>
<evidence type="ECO:0000313" key="4">
    <source>
        <dbReference type="Proteomes" id="UP000054007"/>
    </source>
</evidence>
<feature type="domain" description="CxC2-like cysteine cluster KDZ transposase-associated" evidence="2">
    <location>
        <begin position="73"/>
        <end position="171"/>
    </location>
</feature>
<dbReference type="EMBL" id="KN880866">
    <property type="protein sequence ID" value="KIY61813.1"/>
    <property type="molecule type" value="Genomic_DNA"/>
</dbReference>
<dbReference type="OrthoDB" id="2804062at2759"/>
<dbReference type="AlphaFoldDB" id="A0A0D7ATX4"/>